<keyword evidence="2" id="KW-1185">Reference proteome</keyword>
<organism evidence="1 2">
    <name type="scientific">Legionella worsleiensis</name>
    <dbReference type="NCBI Taxonomy" id="45076"/>
    <lineage>
        <taxon>Bacteria</taxon>
        <taxon>Pseudomonadati</taxon>
        <taxon>Pseudomonadota</taxon>
        <taxon>Gammaproteobacteria</taxon>
        <taxon>Legionellales</taxon>
        <taxon>Legionellaceae</taxon>
        <taxon>Legionella</taxon>
    </lineage>
</organism>
<reference evidence="1 2" key="1">
    <citation type="submission" date="2015-11" db="EMBL/GenBank/DDBJ databases">
        <title>Genomic analysis of 38 Legionella species identifies large and diverse effector repertoires.</title>
        <authorList>
            <person name="Burstein D."/>
            <person name="Amaro F."/>
            <person name="Zusman T."/>
            <person name="Lifshitz Z."/>
            <person name="Cohen O."/>
            <person name="Gilbert J.A."/>
            <person name="Pupko T."/>
            <person name="Shuman H.A."/>
            <person name="Segal G."/>
        </authorList>
    </citation>
    <scope>NUCLEOTIDE SEQUENCE [LARGE SCALE GENOMIC DNA]</scope>
    <source>
        <strain evidence="1 2">ATCC 49508</strain>
    </source>
</reference>
<dbReference type="OrthoDB" id="5650782at2"/>
<sequence length="272" mass="31533">MWYAPLFEQLATTICKSNSDSAVAFINRLIHLVHIYLFKEKEIEPLFVLGVIKDLFDYSEALKDKEVSLEDFACKSTGLVVIHAKYSSEYEVYCSDFIDILRDKTISSALKINDDLVVLKQDYYNGKYNDVTILPATKVKTVNEFVLSRVNYFFVVGRFILDKLKLMERQCLIDLHYHVGVDFTYSLSVLSVLLLRQHNPHDVLKHLYTSLVPFKKKDVRFEPLIVFIERQMQSIDRVLSTEISSSFFRPPALTSQTKEEDKQPCVKHLTSI</sequence>
<dbReference type="RefSeq" id="WP_058493952.1">
    <property type="nucleotide sequence ID" value="NZ_CBCRUR010000008.1"/>
</dbReference>
<evidence type="ECO:0000313" key="2">
    <source>
        <dbReference type="Proteomes" id="UP000054662"/>
    </source>
</evidence>
<accession>A0A0W1A6N3</accession>
<dbReference type="Proteomes" id="UP000054662">
    <property type="component" value="Unassembled WGS sequence"/>
</dbReference>
<evidence type="ECO:0000313" key="1">
    <source>
        <dbReference type="EMBL" id="KTD76966.1"/>
    </source>
</evidence>
<gene>
    <name evidence="1" type="ORF">Lwor_2191</name>
</gene>
<protein>
    <submittedName>
        <fullName evidence="1">Uncharacterized protein</fullName>
    </submittedName>
</protein>
<name>A0A0W1A6N3_9GAMM</name>
<dbReference type="AlphaFoldDB" id="A0A0W1A6N3"/>
<dbReference type="STRING" id="45076.Lwor_2191"/>
<dbReference type="EMBL" id="LNZC01000027">
    <property type="protein sequence ID" value="KTD76966.1"/>
    <property type="molecule type" value="Genomic_DNA"/>
</dbReference>
<comment type="caution">
    <text evidence="1">The sequence shown here is derived from an EMBL/GenBank/DDBJ whole genome shotgun (WGS) entry which is preliminary data.</text>
</comment>
<dbReference type="PATRIC" id="fig|45076.6.peg.2402"/>
<proteinExistence type="predicted"/>